<organism evidence="1 2">
    <name type="scientific">Eruca vesicaria subsp. sativa</name>
    <name type="common">Garden rocket</name>
    <name type="synonym">Eruca sativa</name>
    <dbReference type="NCBI Taxonomy" id="29727"/>
    <lineage>
        <taxon>Eukaryota</taxon>
        <taxon>Viridiplantae</taxon>
        <taxon>Streptophyta</taxon>
        <taxon>Embryophyta</taxon>
        <taxon>Tracheophyta</taxon>
        <taxon>Spermatophyta</taxon>
        <taxon>Magnoliopsida</taxon>
        <taxon>eudicotyledons</taxon>
        <taxon>Gunneridae</taxon>
        <taxon>Pentapetalae</taxon>
        <taxon>rosids</taxon>
        <taxon>malvids</taxon>
        <taxon>Brassicales</taxon>
        <taxon>Brassicaceae</taxon>
        <taxon>Brassiceae</taxon>
        <taxon>Eruca</taxon>
    </lineage>
</organism>
<dbReference type="EMBL" id="CAKOAT010025559">
    <property type="protein sequence ID" value="CAH8285030.1"/>
    <property type="molecule type" value="Genomic_DNA"/>
</dbReference>
<keyword evidence="2" id="KW-1185">Reference proteome</keyword>
<evidence type="ECO:0000313" key="2">
    <source>
        <dbReference type="Proteomes" id="UP001642260"/>
    </source>
</evidence>
<accession>A0ABC8INN9</accession>
<comment type="caution">
    <text evidence="1">The sequence shown here is derived from an EMBL/GenBank/DDBJ whole genome shotgun (WGS) entry which is preliminary data.</text>
</comment>
<sequence>MRVVFNTEAHFDDPASKSRIKYVATGDHAYAFWNGYFGPPALWLETEGGLSDFRFNPLFPEVEEFRQSVNNNDPYVRRHGL</sequence>
<name>A0ABC8INN9_ERUVS</name>
<dbReference type="AlphaFoldDB" id="A0ABC8INN9"/>
<protein>
    <submittedName>
        <fullName evidence="1">Uncharacterized protein</fullName>
    </submittedName>
</protein>
<dbReference type="Proteomes" id="UP001642260">
    <property type="component" value="Unassembled WGS sequence"/>
</dbReference>
<reference evidence="1 2" key="1">
    <citation type="submission" date="2022-03" db="EMBL/GenBank/DDBJ databases">
        <authorList>
            <person name="Macdonald S."/>
            <person name="Ahmed S."/>
            <person name="Newling K."/>
        </authorList>
    </citation>
    <scope>NUCLEOTIDE SEQUENCE [LARGE SCALE GENOMIC DNA]</scope>
</reference>
<evidence type="ECO:0000313" key="1">
    <source>
        <dbReference type="EMBL" id="CAH8285030.1"/>
    </source>
</evidence>
<gene>
    <name evidence="1" type="ORF">ERUC_LOCUS842</name>
</gene>
<proteinExistence type="predicted"/>